<dbReference type="RefSeq" id="WP_290017406.1">
    <property type="nucleotide sequence ID" value="NZ_JAOPLL010000002.1"/>
</dbReference>
<reference evidence="1" key="1">
    <citation type="submission" date="2024-05" db="EMBL/GenBank/DDBJ databases">
        <title>WGS of Aeromonas isolates.</title>
        <authorList>
            <person name="Lee H."/>
        </authorList>
    </citation>
    <scope>NUCLEOTIDE SEQUENCE</scope>
    <source>
        <strain evidence="1">SU58-3</strain>
    </source>
</reference>
<protein>
    <submittedName>
        <fullName evidence="1">Uncharacterized protein</fullName>
    </submittedName>
</protein>
<evidence type="ECO:0000313" key="2">
    <source>
        <dbReference type="Proteomes" id="UP001168107"/>
    </source>
</evidence>
<name>A0ABT7PVM4_9GAMM</name>
<organism evidence="1 2">
    <name type="scientific">Aeromonas bestiarum</name>
    <dbReference type="NCBI Taxonomy" id="105751"/>
    <lineage>
        <taxon>Bacteria</taxon>
        <taxon>Pseudomonadati</taxon>
        <taxon>Pseudomonadota</taxon>
        <taxon>Gammaproteobacteria</taxon>
        <taxon>Aeromonadales</taxon>
        <taxon>Aeromonadaceae</taxon>
        <taxon>Aeromonas</taxon>
    </lineage>
</organism>
<dbReference type="EMBL" id="JAOPLL010000002">
    <property type="protein sequence ID" value="MDM5071145.1"/>
    <property type="molecule type" value="Genomic_DNA"/>
</dbReference>
<comment type="caution">
    <text evidence="1">The sequence shown here is derived from an EMBL/GenBank/DDBJ whole genome shotgun (WGS) entry which is preliminary data.</text>
</comment>
<proteinExistence type="predicted"/>
<gene>
    <name evidence="1" type="ORF">OB935_04650</name>
</gene>
<sequence length="123" mass="13918">MRHQISEIIQDDDGVNAVFKADVAAQKFIVAVHRKAIRQLQRQLLMLRRANLPNTNVFAIKSLLAACRRERLTIATCLDMIAFKEDLLDEKAGRDAAIENGTFLEWLGWEPCNQLNGLGETIK</sequence>
<keyword evidence="2" id="KW-1185">Reference proteome</keyword>
<dbReference type="Proteomes" id="UP001168107">
    <property type="component" value="Unassembled WGS sequence"/>
</dbReference>
<evidence type="ECO:0000313" key="1">
    <source>
        <dbReference type="EMBL" id="MDM5071145.1"/>
    </source>
</evidence>
<accession>A0ABT7PVM4</accession>